<comment type="caution">
    <text evidence="1">The sequence shown here is derived from an EMBL/GenBank/DDBJ whole genome shotgun (WGS) entry which is preliminary data.</text>
</comment>
<dbReference type="VEuPathDB" id="FungiDB:H257_00965"/>
<dbReference type="EMBL" id="VJMI01010360">
    <property type="protein sequence ID" value="KAF0756015.1"/>
    <property type="molecule type" value="Genomic_DNA"/>
</dbReference>
<name>A0A6A5A9N4_APHAT</name>
<dbReference type="Proteomes" id="UP000469452">
    <property type="component" value="Unassembled WGS sequence"/>
</dbReference>
<organism evidence="1 2">
    <name type="scientific">Aphanomyces astaci</name>
    <name type="common">Crayfish plague agent</name>
    <dbReference type="NCBI Taxonomy" id="112090"/>
    <lineage>
        <taxon>Eukaryota</taxon>
        <taxon>Sar</taxon>
        <taxon>Stramenopiles</taxon>
        <taxon>Oomycota</taxon>
        <taxon>Saprolegniomycetes</taxon>
        <taxon>Saprolegniales</taxon>
        <taxon>Verrucalvaceae</taxon>
        <taxon>Aphanomyces</taxon>
    </lineage>
</organism>
<protein>
    <submittedName>
        <fullName evidence="1">Uncharacterized protein</fullName>
    </submittedName>
</protein>
<sequence length="158" mass="18197">MNDLTMLMNRLTVHRMSLANTETEMAINDVGETFDNQIGYSTGLVDKGYVGIVHHNPFKEEAYRWGVGRRRRQQKQARLWKLSYATFTWNHHIFDEFLRLTFTLTKYHVTLMPLRSYDGATYRSVLACYQAMSKTYSTSTGAMKLNGAPVAVVRNESS</sequence>
<proteinExistence type="predicted"/>
<reference evidence="1 2" key="1">
    <citation type="submission" date="2019-06" db="EMBL/GenBank/DDBJ databases">
        <title>Genomics analysis of Aphanomyces spp. identifies a new class of oomycete effector associated with host adaptation.</title>
        <authorList>
            <person name="Gaulin E."/>
        </authorList>
    </citation>
    <scope>NUCLEOTIDE SEQUENCE [LARGE SCALE GENOMIC DNA]</scope>
    <source>
        <strain evidence="1 2">E</strain>
    </source>
</reference>
<gene>
    <name evidence="1" type="ORF">AaE_004788</name>
</gene>
<accession>A0A6A5A9N4</accession>
<dbReference type="AlphaFoldDB" id="A0A6A5A9N4"/>
<evidence type="ECO:0000313" key="1">
    <source>
        <dbReference type="EMBL" id="KAF0756015.1"/>
    </source>
</evidence>
<evidence type="ECO:0000313" key="2">
    <source>
        <dbReference type="Proteomes" id="UP000469452"/>
    </source>
</evidence>